<keyword evidence="1" id="KW-0812">Transmembrane</keyword>
<feature type="transmembrane region" description="Helical" evidence="1">
    <location>
        <begin position="21"/>
        <end position="42"/>
    </location>
</feature>
<dbReference type="Pfam" id="PF05137">
    <property type="entry name" value="PilN"/>
    <property type="match status" value="1"/>
</dbReference>
<dbReference type="Proteomes" id="UP001388366">
    <property type="component" value="Unassembled WGS sequence"/>
</dbReference>
<evidence type="ECO:0000256" key="1">
    <source>
        <dbReference type="SAM" id="Phobius"/>
    </source>
</evidence>
<gene>
    <name evidence="2" type="ORF">WNY63_06070</name>
</gene>
<keyword evidence="1" id="KW-0472">Membrane</keyword>
<dbReference type="EMBL" id="JBBMQU010000007">
    <property type="protein sequence ID" value="MEM5550292.1"/>
    <property type="molecule type" value="Genomic_DNA"/>
</dbReference>
<protein>
    <submittedName>
        <fullName evidence="2">PilN domain-containing protein</fullName>
    </submittedName>
</protein>
<keyword evidence="1" id="KW-1133">Transmembrane helix</keyword>
<dbReference type="RefSeq" id="WP_152960621.1">
    <property type="nucleotide sequence ID" value="NZ_BDDS01000009.1"/>
</dbReference>
<name>A0ABU9TZS7_9GAMM</name>
<organism evidence="2 3">
    <name type="scientific">Pseudoalteromonas neustonica</name>
    <dbReference type="NCBI Taxonomy" id="1840331"/>
    <lineage>
        <taxon>Bacteria</taxon>
        <taxon>Pseudomonadati</taxon>
        <taxon>Pseudomonadota</taxon>
        <taxon>Gammaproteobacteria</taxon>
        <taxon>Alteromonadales</taxon>
        <taxon>Pseudoalteromonadaceae</taxon>
        <taxon>Pseudoalteromonas</taxon>
    </lineage>
</organism>
<evidence type="ECO:0000313" key="3">
    <source>
        <dbReference type="Proteomes" id="UP001388366"/>
    </source>
</evidence>
<proteinExistence type="predicted"/>
<reference evidence="2 3" key="1">
    <citation type="submission" date="2024-03" db="EMBL/GenBank/DDBJ databases">
        <title>Community enrichment and isolation of bacterial strains for fucoidan degradation.</title>
        <authorList>
            <person name="Sichert A."/>
        </authorList>
    </citation>
    <scope>NUCLEOTIDE SEQUENCE [LARGE SCALE GENOMIC DNA]</scope>
    <source>
        <strain evidence="2 3">AS81</strain>
    </source>
</reference>
<evidence type="ECO:0000313" key="2">
    <source>
        <dbReference type="EMBL" id="MEM5550292.1"/>
    </source>
</evidence>
<keyword evidence="3" id="KW-1185">Reference proteome</keyword>
<comment type="caution">
    <text evidence="2">The sequence shown here is derived from an EMBL/GenBank/DDBJ whole genome shotgun (WGS) entry which is preliminary data.</text>
</comment>
<sequence>MKNRINFYHKSLRKRRDLMPLQGVLVIWTIVAFIVTASWGGFTLQTQHNKTEKDGSQQRLDSLYVELEAIKIKLAEKQNKDRLVTKLKLIEQEIAHKQQIFSYLKVVNELSGTDYSRIMIDLARHHEPSIWLTELIFAGKKITLKGQTSESSQLPIWLSNLKQSPYFAGKEFSVLEFNKKEDGINEFNVSSELVVKGNSL</sequence>
<dbReference type="InterPro" id="IPR007813">
    <property type="entry name" value="PilN"/>
</dbReference>
<accession>A0ABU9TZS7</accession>